<dbReference type="PANTHER" id="PTHR23501:SF154">
    <property type="entry name" value="MULTIDRUG-EFFLUX TRANSPORTER RV1634-RELATED"/>
    <property type="match status" value="1"/>
</dbReference>
<evidence type="ECO:0000256" key="4">
    <source>
        <dbReference type="ARBA" id="ARBA00023136"/>
    </source>
</evidence>
<gene>
    <name evidence="7" type="ORF">GR197_14660</name>
</gene>
<organism evidence="7 8">
    <name type="scientific">Rhizobium phaseoli</name>
    <dbReference type="NCBI Taxonomy" id="396"/>
    <lineage>
        <taxon>Bacteria</taxon>
        <taxon>Pseudomonadati</taxon>
        <taxon>Pseudomonadota</taxon>
        <taxon>Alphaproteobacteria</taxon>
        <taxon>Hyphomicrobiales</taxon>
        <taxon>Rhizobiaceae</taxon>
        <taxon>Rhizobium/Agrobacterium group</taxon>
        <taxon>Rhizobium</taxon>
    </lineage>
</organism>
<feature type="transmembrane region" description="Helical" evidence="5">
    <location>
        <begin position="277"/>
        <end position="300"/>
    </location>
</feature>
<dbReference type="InterPro" id="IPR036259">
    <property type="entry name" value="MFS_trans_sf"/>
</dbReference>
<evidence type="ECO:0000256" key="5">
    <source>
        <dbReference type="SAM" id="Phobius"/>
    </source>
</evidence>
<comment type="caution">
    <text evidence="7">The sequence shown here is derived from an EMBL/GenBank/DDBJ whole genome shotgun (WGS) entry which is preliminary data.</text>
</comment>
<keyword evidence="2 5" id="KW-0812">Transmembrane</keyword>
<evidence type="ECO:0000313" key="8">
    <source>
        <dbReference type="Proteomes" id="UP000471753"/>
    </source>
</evidence>
<accession>A0A7K3UDN2</accession>
<dbReference type="Gene3D" id="1.20.1720.10">
    <property type="entry name" value="Multidrug resistance protein D"/>
    <property type="match status" value="1"/>
</dbReference>
<feature type="transmembrane region" description="Helical" evidence="5">
    <location>
        <begin position="212"/>
        <end position="231"/>
    </location>
</feature>
<dbReference type="PROSITE" id="PS50850">
    <property type="entry name" value="MFS"/>
    <property type="match status" value="1"/>
</dbReference>
<feature type="transmembrane region" description="Helical" evidence="5">
    <location>
        <begin position="153"/>
        <end position="174"/>
    </location>
</feature>
<dbReference type="AlphaFoldDB" id="A0A7K3UDN2"/>
<feature type="transmembrane region" description="Helical" evidence="5">
    <location>
        <begin position="451"/>
        <end position="473"/>
    </location>
</feature>
<evidence type="ECO:0000256" key="3">
    <source>
        <dbReference type="ARBA" id="ARBA00022989"/>
    </source>
</evidence>
<evidence type="ECO:0000313" key="7">
    <source>
        <dbReference type="EMBL" id="NEJ71772.1"/>
    </source>
</evidence>
<evidence type="ECO:0000256" key="2">
    <source>
        <dbReference type="ARBA" id="ARBA00022692"/>
    </source>
</evidence>
<dbReference type="Proteomes" id="UP000471753">
    <property type="component" value="Unassembled WGS sequence"/>
</dbReference>
<reference evidence="7 8" key="1">
    <citation type="submission" date="2019-12" db="EMBL/GenBank/DDBJ databases">
        <title>Rhizobium genotypes associated with high levels of biological nitrogen fixation by grain legumes in a temperate-maritime cropping system.</title>
        <authorList>
            <person name="Maluk M."/>
            <person name="Francesc Ferrando Molina F."/>
            <person name="Lopez Del Egido L."/>
            <person name="Lafos M."/>
            <person name="Langarica-Fuentes A."/>
            <person name="Gebre Yohannes G."/>
            <person name="Young M.W."/>
            <person name="Martin P."/>
            <person name="Gantlett R."/>
            <person name="Kenicer G."/>
            <person name="Hawes C."/>
            <person name="Begg G.S."/>
            <person name="Quilliam R.S."/>
            <person name="Squire G.R."/>
            <person name="Poole P.S."/>
            <person name="Young P.W."/>
            <person name="Iannetta P.M."/>
            <person name="James E.K."/>
        </authorList>
    </citation>
    <scope>NUCLEOTIDE SEQUENCE [LARGE SCALE GENOMIC DNA]</scope>
    <source>
        <strain evidence="7 8">JHI366</strain>
    </source>
</reference>
<comment type="subcellular location">
    <subcellularLocation>
        <location evidence="1">Membrane</location>
        <topology evidence="1">Multi-pass membrane protein</topology>
    </subcellularLocation>
</comment>
<dbReference type="Gene3D" id="1.20.1250.20">
    <property type="entry name" value="MFS general substrate transporter like domains"/>
    <property type="match status" value="1"/>
</dbReference>
<dbReference type="GO" id="GO:0022857">
    <property type="term" value="F:transmembrane transporter activity"/>
    <property type="evidence" value="ECO:0007669"/>
    <property type="project" value="InterPro"/>
</dbReference>
<dbReference type="EMBL" id="WUFT01000008">
    <property type="protein sequence ID" value="NEJ71772.1"/>
    <property type="molecule type" value="Genomic_DNA"/>
</dbReference>
<feature type="transmembrane region" description="Helical" evidence="5">
    <location>
        <begin position="366"/>
        <end position="399"/>
    </location>
</feature>
<feature type="transmembrane region" description="Helical" evidence="5">
    <location>
        <begin position="411"/>
        <end position="431"/>
    </location>
</feature>
<sequence length="486" mass="49734">MSDIDQTTAAPNASSLLRLFLAEHLPATLMLAGGVALYAVESYIMATIAPSIVRDIGGLALFSWVTSLFVAAAVLGSIFVAMRPRGIGLRAIYVIAALVFGVGSLIASAAPSMPVVLVGRAVQGLGTGALAALGYAFIRFVYPQPLWTKATTLYAAIWGVATVIGPTLGGLFSAGSSWRYAFIVLVPLGLTMAVLAPRLLPEVEDDREQAKTPIAQIGLLLGAVLMVSTAGTIETTAAKIALIAASIAAVGAMLVIEGRSPNRLLPSGAASLSRPIARVYLTMLAMTVVLVSDVFIPYFLQVLHGVTPLVSGYLVALVALGWTFSAFLSGSLTGRQARAAIVAGALIEAAATISLAVFLARDNPQAHMLFILPAAAAMFMMGFGVGLGWAHLVAMVLALVADNEQDKASSAIPTMSSLGGAFGAAFAGVIANGAGLVDPGGISGALSAAHWLYLLMALPGVLAIGASLTLMHVARNAEKNLSRGAA</sequence>
<proteinExistence type="predicted"/>
<dbReference type="Pfam" id="PF07690">
    <property type="entry name" value="MFS_1"/>
    <property type="match status" value="1"/>
</dbReference>
<feature type="domain" description="Major facilitator superfamily (MFS) profile" evidence="6">
    <location>
        <begin position="27"/>
        <end position="475"/>
    </location>
</feature>
<feature type="transmembrane region" description="Helical" evidence="5">
    <location>
        <begin position="180"/>
        <end position="200"/>
    </location>
</feature>
<protein>
    <submittedName>
        <fullName evidence="7">MFS transporter</fullName>
    </submittedName>
</protein>
<evidence type="ECO:0000259" key="6">
    <source>
        <dbReference type="PROSITE" id="PS50850"/>
    </source>
</evidence>
<feature type="transmembrane region" description="Helical" evidence="5">
    <location>
        <begin position="306"/>
        <end position="328"/>
    </location>
</feature>
<keyword evidence="4 5" id="KW-0472">Membrane</keyword>
<feature type="transmembrane region" description="Helical" evidence="5">
    <location>
        <begin position="59"/>
        <end position="80"/>
    </location>
</feature>
<dbReference type="GO" id="GO:0005886">
    <property type="term" value="C:plasma membrane"/>
    <property type="evidence" value="ECO:0007669"/>
    <property type="project" value="TreeGrafter"/>
</dbReference>
<feature type="transmembrane region" description="Helical" evidence="5">
    <location>
        <begin position="340"/>
        <end position="360"/>
    </location>
</feature>
<feature type="transmembrane region" description="Helical" evidence="5">
    <location>
        <begin position="27"/>
        <end position="53"/>
    </location>
</feature>
<feature type="transmembrane region" description="Helical" evidence="5">
    <location>
        <begin position="92"/>
        <end position="110"/>
    </location>
</feature>
<dbReference type="RefSeq" id="WP_164010703.1">
    <property type="nucleotide sequence ID" value="NZ_WUFT01000008.1"/>
</dbReference>
<feature type="transmembrane region" description="Helical" evidence="5">
    <location>
        <begin position="237"/>
        <end position="256"/>
    </location>
</feature>
<dbReference type="InterPro" id="IPR020846">
    <property type="entry name" value="MFS_dom"/>
</dbReference>
<dbReference type="PANTHER" id="PTHR23501">
    <property type="entry name" value="MAJOR FACILITATOR SUPERFAMILY"/>
    <property type="match status" value="1"/>
</dbReference>
<keyword evidence="3 5" id="KW-1133">Transmembrane helix</keyword>
<name>A0A7K3UDN2_9HYPH</name>
<dbReference type="SUPFAM" id="SSF103473">
    <property type="entry name" value="MFS general substrate transporter"/>
    <property type="match status" value="1"/>
</dbReference>
<dbReference type="InterPro" id="IPR011701">
    <property type="entry name" value="MFS"/>
</dbReference>
<evidence type="ECO:0000256" key="1">
    <source>
        <dbReference type="ARBA" id="ARBA00004141"/>
    </source>
</evidence>
<feature type="transmembrane region" description="Helical" evidence="5">
    <location>
        <begin position="122"/>
        <end position="141"/>
    </location>
</feature>